<reference evidence="1" key="1">
    <citation type="submission" date="2022-03" db="EMBL/GenBank/DDBJ databases">
        <authorList>
            <person name="Martin C."/>
        </authorList>
    </citation>
    <scope>NUCLEOTIDE SEQUENCE</scope>
</reference>
<gene>
    <name evidence="1" type="ORF">OFUS_LOCUS21647</name>
</gene>
<keyword evidence="2" id="KW-1185">Reference proteome</keyword>
<evidence type="ECO:0000313" key="2">
    <source>
        <dbReference type="Proteomes" id="UP000749559"/>
    </source>
</evidence>
<dbReference type="PROSITE" id="PS50017">
    <property type="entry name" value="DEATH_DOMAIN"/>
    <property type="match status" value="1"/>
</dbReference>
<organism evidence="1 2">
    <name type="scientific">Owenia fusiformis</name>
    <name type="common">Polychaete worm</name>
    <dbReference type="NCBI Taxonomy" id="6347"/>
    <lineage>
        <taxon>Eukaryota</taxon>
        <taxon>Metazoa</taxon>
        <taxon>Spiralia</taxon>
        <taxon>Lophotrochozoa</taxon>
        <taxon>Annelida</taxon>
        <taxon>Polychaeta</taxon>
        <taxon>Sedentaria</taxon>
        <taxon>Canalipalpata</taxon>
        <taxon>Sabellida</taxon>
        <taxon>Oweniida</taxon>
        <taxon>Oweniidae</taxon>
        <taxon>Owenia</taxon>
    </lineage>
</organism>
<name>A0A8J1U0F7_OWEFU</name>
<comment type="caution">
    <text evidence="1">The sequence shown here is derived from an EMBL/GenBank/DDBJ whole genome shotgun (WGS) entry which is preliminary data.</text>
</comment>
<dbReference type="CDD" id="cd01670">
    <property type="entry name" value="Death"/>
    <property type="match status" value="1"/>
</dbReference>
<proteinExistence type="predicted"/>
<dbReference type="GO" id="GO:0007165">
    <property type="term" value="P:signal transduction"/>
    <property type="evidence" value="ECO:0007669"/>
    <property type="project" value="InterPro"/>
</dbReference>
<dbReference type="Proteomes" id="UP000749559">
    <property type="component" value="Unassembled WGS sequence"/>
</dbReference>
<sequence>MKTKKKIQEAMESEEEGHMKYFKSEKVEANPGKKGGQYKISKGGQLVVPEGCLGKKDIITCSVIASTLRYQHFPKFPEDEQILSEIFLLESKGNGPKCQLKVALPYYTFDLTYYDFNVKMKIENEESWSLIEASQNPGVNLAWIETDKMGPIVITATPKSETFVVDPQGVLYQARINRYLTVRFPKKATNTPVNCTIKITPFRHENLEDAKRLYHHQVGDLIMSTDYIEIVADGISEFRRPVGVRLPMPEIVEEFDQEDIAVLYKPSSEDAWQIFNDKLTFTKQTVSFDVKALSKYVVALSRPQRKRRLTEAFRIFDTQNRVVTGEILTFIKMEEKLWLLAVEIVQKNDIEKSIKDKENDGFEMVEKVEIVKEEKQVFRKHYKAARKDYSKMQEKPDDPNVNLINNSVFDLELQGDLCVYESNSHYVTNQFKLPYSEIIGNNHRLYEIQPKLKDGVVDIGVNGYDCEATLNILNKSPVNKDDPECIRTFRISIESSRVAKYFYEEPVPDEPEPEPEPVIEIPVEEPIPPPSPVQSPKPEGRFSTPLTESFMRLIKHKRPPIKIYKEPKVLSGRSLRALALEIPQGLTLAVHLDIPDSTMTGIGFDALSLGMGLADVTYKILVHWKRKCVSIKSDGDIQVECLINALHEMDRSDIADIVAERHAVNQELDPACFSPIRVTVDHIN</sequence>
<dbReference type="EMBL" id="CAIIXF020000010">
    <property type="protein sequence ID" value="CAH1797351.1"/>
    <property type="molecule type" value="Genomic_DNA"/>
</dbReference>
<dbReference type="Gene3D" id="1.10.533.10">
    <property type="entry name" value="Death Domain, Fas"/>
    <property type="match status" value="1"/>
</dbReference>
<accession>A0A8J1U0F7</accession>
<protein>
    <submittedName>
        <fullName evidence="1">Uncharacterized protein</fullName>
    </submittedName>
</protein>
<dbReference type="OrthoDB" id="6283740at2759"/>
<evidence type="ECO:0000313" key="1">
    <source>
        <dbReference type="EMBL" id="CAH1797351.1"/>
    </source>
</evidence>
<dbReference type="InterPro" id="IPR000488">
    <property type="entry name" value="Death_dom"/>
</dbReference>
<dbReference type="AlphaFoldDB" id="A0A8J1U0F7"/>
<dbReference type="InterPro" id="IPR011029">
    <property type="entry name" value="DEATH-like_dom_sf"/>
</dbReference>
<dbReference type="Gene3D" id="2.60.220.30">
    <property type="match status" value="1"/>
</dbReference>